<feature type="region of interest" description="Disordered" evidence="2">
    <location>
        <begin position="257"/>
        <end position="285"/>
    </location>
</feature>
<dbReference type="RefSeq" id="WP_303735681.1">
    <property type="nucleotide sequence ID" value="NZ_CAKZHK010000009.1"/>
</dbReference>
<feature type="compositionally biased region" description="Basic and acidic residues" evidence="2">
    <location>
        <begin position="95"/>
        <end position="104"/>
    </location>
</feature>
<evidence type="ECO:0000256" key="3">
    <source>
        <dbReference type="SAM" id="Phobius"/>
    </source>
</evidence>
<feature type="region of interest" description="Disordered" evidence="2">
    <location>
        <begin position="94"/>
        <end position="115"/>
    </location>
</feature>
<dbReference type="PROSITE" id="PS50072">
    <property type="entry name" value="CSA_PPIASE_2"/>
    <property type="match status" value="1"/>
</dbReference>
<feature type="transmembrane region" description="Helical" evidence="3">
    <location>
        <begin position="31"/>
        <end position="52"/>
    </location>
</feature>
<feature type="domain" description="PPIase cyclophilin-type" evidence="4">
    <location>
        <begin position="124"/>
        <end position="284"/>
    </location>
</feature>
<protein>
    <submittedName>
        <fullName evidence="5">Isomerase</fullName>
    </submittedName>
</protein>
<dbReference type="PANTHER" id="PTHR45625:SF3">
    <property type="entry name" value="PEPTIDYL-PROLYL CIS-TRANS ISOMERASE B-RELATED"/>
    <property type="match status" value="1"/>
</dbReference>
<evidence type="ECO:0000313" key="6">
    <source>
        <dbReference type="Proteomes" id="UP000249432"/>
    </source>
</evidence>
<gene>
    <name evidence="5" type="ORF">DI525_10675</name>
</gene>
<dbReference type="SUPFAM" id="SSF50891">
    <property type="entry name" value="Cyclophilin-like"/>
    <property type="match status" value="1"/>
</dbReference>
<dbReference type="Proteomes" id="UP000249432">
    <property type="component" value="Unassembled WGS sequence"/>
</dbReference>
<dbReference type="Pfam" id="PF00160">
    <property type="entry name" value="Pro_isomerase"/>
    <property type="match status" value="1"/>
</dbReference>
<dbReference type="PANTHER" id="PTHR45625">
    <property type="entry name" value="PEPTIDYL-PROLYL CIS-TRANS ISOMERASE-RELATED"/>
    <property type="match status" value="1"/>
</dbReference>
<sequence>MNTNKERREEAFSTLEKELKKRNRVEKARPLGVVVATVVILVAVAGGIYWAATSGGDDHDNTAASADTTTTEQQKNKDLPAVKADYGDSVTCDYTKADQPDSKQADLPQSDNVPAKGTVNVTLHTNQGDIPVTMDRSKSPCTVNAIESLAKQGFYDDTVCHRLTTEGIFVLQCGDPSGTGKGGPGFTFKDEYPSNSVSDSDKEGTFNYKRGTLAMANSGEDTNGSQFFLVYKDSPLPPKYNVFGSISDDGLKTIDGIADKGAKPQDESGNTAPNEEVKITSAAVS</sequence>
<proteinExistence type="predicted"/>
<evidence type="ECO:0000256" key="2">
    <source>
        <dbReference type="SAM" id="MobiDB-lite"/>
    </source>
</evidence>
<evidence type="ECO:0000259" key="4">
    <source>
        <dbReference type="PROSITE" id="PS50072"/>
    </source>
</evidence>
<comment type="caution">
    <text evidence="5">The sequence shown here is derived from an EMBL/GenBank/DDBJ whole genome shotgun (WGS) entry which is preliminary data.</text>
</comment>
<dbReference type="EMBL" id="QFRA01000049">
    <property type="protein sequence ID" value="PZR03246.1"/>
    <property type="molecule type" value="Genomic_DNA"/>
</dbReference>
<comment type="function">
    <text evidence="1">PPIases accelerate the folding of proteins. It catalyzes the cis-trans isomerization of proline imidic peptide bonds in oligopeptides.</text>
</comment>
<feature type="compositionally biased region" description="Basic and acidic residues" evidence="2">
    <location>
        <begin position="257"/>
        <end position="266"/>
    </location>
</feature>
<keyword evidence="5" id="KW-0413">Isomerase</keyword>
<evidence type="ECO:0000256" key="1">
    <source>
        <dbReference type="ARBA" id="ARBA00002388"/>
    </source>
</evidence>
<keyword evidence="3" id="KW-0472">Membrane</keyword>
<dbReference type="Gene3D" id="2.40.100.10">
    <property type="entry name" value="Cyclophilin-like"/>
    <property type="match status" value="1"/>
</dbReference>
<dbReference type="InterPro" id="IPR044666">
    <property type="entry name" value="Cyclophilin_A-like"/>
</dbReference>
<dbReference type="AlphaFoldDB" id="A0A2W5SUS3"/>
<dbReference type="GO" id="GO:0003755">
    <property type="term" value="F:peptidyl-prolyl cis-trans isomerase activity"/>
    <property type="evidence" value="ECO:0007669"/>
    <property type="project" value="InterPro"/>
</dbReference>
<evidence type="ECO:0000313" key="5">
    <source>
        <dbReference type="EMBL" id="PZR03246.1"/>
    </source>
</evidence>
<name>A0A2W5SUS3_9CORY</name>
<dbReference type="InterPro" id="IPR029000">
    <property type="entry name" value="Cyclophilin-like_dom_sf"/>
</dbReference>
<keyword evidence="3" id="KW-1133">Transmembrane helix</keyword>
<dbReference type="InterPro" id="IPR002130">
    <property type="entry name" value="Cyclophilin-type_PPIase_dom"/>
</dbReference>
<dbReference type="CDD" id="cd00317">
    <property type="entry name" value="cyclophilin"/>
    <property type="match status" value="1"/>
</dbReference>
<keyword evidence="3" id="KW-0812">Transmembrane</keyword>
<feature type="region of interest" description="Disordered" evidence="2">
    <location>
        <begin position="53"/>
        <end position="77"/>
    </location>
</feature>
<reference evidence="5 6" key="1">
    <citation type="submission" date="2017-08" db="EMBL/GenBank/DDBJ databases">
        <title>Infants hospitalized years apart are colonized by the same room-sourced microbial strains.</title>
        <authorList>
            <person name="Brooks B."/>
            <person name="Olm M.R."/>
            <person name="Firek B.A."/>
            <person name="Baker R."/>
            <person name="Thomas B.C."/>
            <person name="Morowitz M.J."/>
            <person name="Banfield J.F."/>
        </authorList>
    </citation>
    <scope>NUCLEOTIDE SEQUENCE [LARGE SCALE GENOMIC DNA]</scope>
    <source>
        <strain evidence="5">S2_003_000_R1_3</strain>
    </source>
</reference>
<organism evidence="5 6">
    <name type="scientific">Corynebacterium kroppenstedtii</name>
    <dbReference type="NCBI Taxonomy" id="161879"/>
    <lineage>
        <taxon>Bacteria</taxon>
        <taxon>Bacillati</taxon>
        <taxon>Actinomycetota</taxon>
        <taxon>Actinomycetes</taxon>
        <taxon>Mycobacteriales</taxon>
        <taxon>Corynebacteriaceae</taxon>
        <taxon>Corynebacterium</taxon>
    </lineage>
</organism>
<accession>A0A2W5SUS3</accession>
<feature type="compositionally biased region" description="Low complexity" evidence="2">
    <location>
        <begin position="62"/>
        <end position="71"/>
    </location>
</feature>